<dbReference type="Proteomes" id="UP000032515">
    <property type="component" value="Unassembled WGS sequence"/>
</dbReference>
<dbReference type="EMBL" id="JXXE01000859">
    <property type="protein sequence ID" value="KIZ32642.1"/>
    <property type="molecule type" value="Genomic_DNA"/>
</dbReference>
<evidence type="ECO:0000313" key="2">
    <source>
        <dbReference type="Proteomes" id="UP000032515"/>
    </source>
</evidence>
<feature type="non-terminal residue" evidence="1">
    <location>
        <position position="107"/>
    </location>
</feature>
<dbReference type="AlphaFoldDB" id="A0A0D7DYZ4"/>
<protein>
    <submittedName>
        <fullName evidence="1">Uncharacterized protein</fullName>
    </submittedName>
</protein>
<proteinExistence type="predicted"/>
<comment type="caution">
    <text evidence="1">The sequence shown here is derived from an EMBL/GenBank/DDBJ whole genome shotgun (WGS) entry which is preliminary data.</text>
</comment>
<evidence type="ECO:0000313" key="1">
    <source>
        <dbReference type="EMBL" id="KIZ32642.1"/>
    </source>
</evidence>
<name>A0A0D7DYZ4_RHOPL</name>
<dbReference type="RefSeq" id="WP_044419085.1">
    <property type="nucleotide sequence ID" value="NZ_JXXE01000859.1"/>
</dbReference>
<accession>A0A0D7DYZ4</accession>
<gene>
    <name evidence="1" type="ORF">OO17_29665</name>
</gene>
<dbReference type="OrthoDB" id="7605215at2"/>
<organism evidence="1 2">
    <name type="scientific">Rhodopseudomonas palustris</name>
    <dbReference type="NCBI Taxonomy" id="1076"/>
    <lineage>
        <taxon>Bacteria</taxon>
        <taxon>Pseudomonadati</taxon>
        <taxon>Pseudomonadota</taxon>
        <taxon>Alphaproteobacteria</taxon>
        <taxon>Hyphomicrobiales</taxon>
        <taxon>Nitrobacteraceae</taxon>
        <taxon>Rhodopseudomonas</taxon>
    </lineage>
</organism>
<reference evidence="1 2" key="1">
    <citation type="submission" date="2014-11" db="EMBL/GenBank/DDBJ databases">
        <title>Genomics and ecophysiology of heterotrophic nitrogen fixing bacteria isolated from estuarine surface water.</title>
        <authorList>
            <person name="Bentzon-Tilia M."/>
            <person name="Severin I."/>
            <person name="Hansen L.H."/>
            <person name="Riemann L."/>
        </authorList>
    </citation>
    <scope>NUCLEOTIDE SEQUENCE [LARGE SCALE GENOMIC DNA]</scope>
    <source>
        <strain evidence="1 2">BAL398</strain>
    </source>
</reference>
<sequence>MATTIKQNESEPLTYPDAPEGLSAAAVAIPAPVIWERIEAYVAHRWAERDIEWLVEGPGEWSPPLAPATIATVEVWSAADEWEACTPNASPFGGYWLSATGPFRFTG</sequence>